<sequence length="322" mass="35588">INLTVLDPIWNIEKLIQLSSSVSDYGKLKRQEWFHNSSSVPNGTVSIYNENAQRIEYVCHYNCYCGFYNPDLGSCRYTSDSFMFHTNSFHLLVNEDNFEILEWKDTFDSSLPVSTCSDLNRYVGENKHSLMPVMPVGLVMGKIHPLYSASDPPYQVLTICMDIDNVHTIRVSAITNNDCSPVSKTTTLSKTNRVEKRWDVGGSITAGVKTTFSAGIPSIASGGVEVSVEVTFQASGGHTYVEQVQHSISVKLDVPPNHSCKVRLLGYKYKADIPFTARLTRTCKSGATTSTSISGTYNSVEVGEVRAVVDRCEPVPDARPCS</sequence>
<dbReference type="Proteomes" id="UP000261600">
    <property type="component" value="Unplaced"/>
</dbReference>
<organism evidence="1 2">
    <name type="scientific">Monopterus albus</name>
    <name type="common">Swamp eel</name>
    <dbReference type="NCBI Taxonomy" id="43700"/>
    <lineage>
        <taxon>Eukaryota</taxon>
        <taxon>Metazoa</taxon>
        <taxon>Chordata</taxon>
        <taxon>Craniata</taxon>
        <taxon>Vertebrata</taxon>
        <taxon>Euteleostomi</taxon>
        <taxon>Actinopterygii</taxon>
        <taxon>Neopterygii</taxon>
        <taxon>Teleostei</taxon>
        <taxon>Neoteleostei</taxon>
        <taxon>Acanthomorphata</taxon>
        <taxon>Anabantaria</taxon>
        <taxon>Synbranchiformes</taxon>
        <taxon>Synbranchidae</taxon>
        <taxon>Monopterus</taxon>
    </lineage>
</organism>
<dbReference type="PANTHER" id="PTHR39244:SF5">
    <property type="entry name" value="NATTERIN-3-LIKE"/>
    <property type="match status" value="1"/>
</dbReference>
<evidence type="ECO:0000313" key="1">
    <source>
        <dbReference type="Ensembl" id="ENSMALP00000007509.1"/>
    </source>
</evidence>
<dbReference type="Gene3D" id="2.170.15.10">
    <property type="entry name" value="Proaerolysin, chain A, domain 3"/>
    <property type="match status" value="1"/>
</dbReference>
<evidence type="ECO:0000313" key="2">
    <source>
        <dbReference type="Proteomes" id="UP000261600"/>
    </source>
</evidence>
<dbReference type="PANTHER" id="PTHR39244">
    <property type="entry name" value="NATTERIN-4"/>
    <property type="match status" value="1"/>
</dbReference>
<reference evidence="1" key="1">
    <citation type="submission" date="2025-08" db="UniProtKB">
        <authorList>
            <consortium name="Ensembl"/>
        </authorList>
    </citation>
    <scope>IDENTIFICATION</scope>
</reference>
<keyword evidence="2" id="KW-1185">Reference proteome</keyword>
<dbReference type="InterPro" id="IPR053237">
    <property type="entry name" value="Natterin_C"/>
</dbReference>
<name>A0A3Q3IR26_MONAL</name>
<reference evidence="1" key="2">
    <citation type="submission" date="2025-09" db="UniProtKB">
        <authorList>
            <consortium name="Ensembl"/>
        </authorList>
    </citation>
    <scope>IDENTIFICATION</scope>
</reference>
<proteinExistence type="predicted"/>
<dbReference type="CDD" id="cd20220">
    <property type="entry name" value="PFM_natterin-3-like"/>
    <property type="match status" value="1"/>
</dbReference>
<dbReference type="AlphaFoldDB" id="A0A3Q3IR26"/>
<protein>
    <submittedName>
        <fullName evidence="1">Uncharacterized protein</fullName>
    </submittedName>
</protein>
<dbReference type="SUPFAM" id="SSF56973">
    <property type="entry name" value="Aerolisin/ETX pore-forming domain"/>
    <property type="match status" value="1"/>
</dbReference>
<dbReference type="Ensembl" id="ENSMALT00000007672.1">
    <property type="protein sequence ID" value="ENSMALP00000007509.1"/>
    <property type="gene ID" value="ENSMALG00000005338.1"/>
</dbReference>
<accession>A0A3Q3IR26</accession>